<evidence type="ECO:0000256" key="6">
    <source>
        <dbReference type="ARBA" id="ARBA00038447"/>
    </source>
</evidence>
<dbReference type="InterPro" id="IPR018607">
    <property type="entry name" value="Ctf8"/>
</dbReference>
<keyword evidence="9" id="KW-1185">Reference proteome</keyword>
<proteinExistence type="inferred from homology"/>
<evidence type="ECO:0000313" key="8">
    <source>
        <dbReference type="EMBL" id="KAK8862712.1"/>
    </source>
</evidence>
<organism evidence="8 9">
    <name type="scientific">Apiospora arundinis</name>
    <dbReference type="NCBI Taxonomy" id="335852"/>
    <lineage>
        <taxon>Eukaryota</taxon>
        <taxon>Fungi</taxon>
        <taxon>Dikarya</taxon>
        <taxon>Ascomycota</taxon>
        <taxon>Pezizomycotina</taxon>
        <taxon>Sordariomycetes</taxon>
        <taxon>Xylariomycetidae</taxon>
        <taxon>Amphisphaeriales</taxon>
        <taxon>Apiosporaceae</taxon>
        <taxon>Apiospora</taxon>
    </lineage>
</organism>
<evidence type="ECO:0000313" key="9">
    <source>
        <dbReference type="Proteomes" id="UP001390339"/>
    </source>
</evidence>
<dbReference type="PANTHER" id="PTHR28605">
    <property type="entry name" value="CTF8, CHROMOSOME TRANSMISSION FIDELITY FACTOR 8 HOMOLOG (S. CEREVISIAE)"/>
    <property type="match status" value="1"/>
</dbReference>
<feature type="region of interest" description="Disordered" evidence="7">
    <location>
        <begin position="1"/>
        <end position="25"/>
    </location>
</feature>
<keyword evidence="5" id="KW-0131">Cell cycle</keyword>
<dbReference type="Proteomes" id="UP001390339">
    <property type="component" value="Unassembled WGS sequence"/>
</dbReference>
<gene>
    <name evidence="8" type="ORF">PGQ11_008947</name>
</gene>
<keyword evidence="3" id="KW-0238">DNA-binding</keyword>
<evidence type="ECO:0000256" key="7">
    <source>
        <dbReference type="SAM" id="MobiDB-lite"/>
    </source>
</evidence>
<evidence type="ECO:0000256" key="5">
    <source>
        <dbReference type="ARBA" id="ARBA00023306"/>
    </source>
</evidence>
<feature type="region of interest" description="Disordered" evidence="7">
    <location>
        <begin position="119"/>
        <end position="141"/>
    </location>
</feature>
<evidence type="ECO:0000256" key="1">
    <source>
        <dbReference type="ARBA" id="ARBA00004123"/>
    </source>
</evidence>
<protein>
    <submittedName>
        <fullName evidence="8">Sister chromatid cohesion protein Ctf8</fullName>
    </submittedName>
</protein>
<dbReference type="PANTHER" id="PTHR28605:SF1">
    <property type="entry name" value="CHROMOSOME TRANSMISSION FIDELITY FACTOR 8"/>
    <property type="match status" value="1"/>
</dbReference>
<dbReference type="Pfam" id="PF09696">
    <property type="entry name" value="Ctf8"/>
    <property type="match status" value="1"/>
</dbReference>
<name>A0ABR2IGM9_9PEZI</name>
<reference evidence="8 9" key="1">
    <citation type="journal article" date="2024" name="IMA Fungus">
        <title>Apiospora arundinis, a panoply of carbohydrate-active enzymes and secondary metabolites.</title>
        <authorList>
            <person name="Sorensen T."/>
            <person name="Petersen C."/>
            <person name="Muurmann A.T."/>
            <person name="Christiansen J.V."/>
            <person name="Brundto M.L."/>
            <person name="Overgaard C.K."/>
            <person name="Boysen A.T."/>
            <person name="Wollenberg R.D."/>
            <person name="Larsen T.O."/>
            <person name="Sorensen J.L."/>
            <person name="Nielsen K.L."/>
            <person name="Sondergaard T.E."/>
        </authorList>
    </citation>
    <scope>NUCLEOTIDE SEQUENCE [LARGE SCALE GENOMIC DNA]</scope>
    <source>
        <strain evidence="8 9">AAU 773</strain>
    </source>
</reference>
<evidence type="ECO:0000256" key="4">
    <source>
        <dbReference type="ARBA" id="ARBA00023242"/>
    </source>
</evidence>
<evidence type="ECO:0000256" key="3">
    <source>
        <dbReference type="ARBA" id="ARBA00023125"/>
    </source>
</evidence>
<evidence type="ECO:0000256" key="2">
    <source>
        <dbReference type="ARBA" id="ARBA00022705"/>
    </source>
</evidence>
<comment type="caution">
    <text evidence="8">The sequence shown here is derived from an EMBL/GenBank/DDBJ whole genome shotgun (WGS) entry which is preliminary data.</text>
</comment>
<keyword evidence="2" id="KW-0235">DNA replication</keyword>
<comment type="similarity">
    <text evidence="6">Belongs to the CTF8 family.</text>
</comment>
<comment type="subcellular location">
    <subcellularLocation>
        <location evidence="1">Nucleus</location>
    </subcellularLocation>
</comment>
<dbReference type="EMBL" id="JAPCWZ010000005">
    <property type="protein sequence ID" value="KAK8862712.1"/>
    <property type="molecule type" value="Genomic_DNA"/>
</dbReference>
<feature type="compositionally biased region" description="Polar residues" evidence="7">
    <location>
        <begin position="131"/>
        <end position="141"/>
    </location>
</feature>
<accession>A0ABR2IGM9</accession>
<sequence length="166" mass="18103">MATSVQLYPRQAPSNTTTTTTDSVANPLPPLIQTPSGLALLELQGTINLPYHVGAEDDNNNAPEIPIGRVWFPDYDPNALDPTSTAWMKRVHMYIGQHQRMTGEVKKLPRAMAVIRKRAANADADTEMTDGASSKEPSSSAEDLEIVEIIKYKLVFSSRPEPVGTG</sequence>
<keyword evidence="4" id="KW-0539">Nucleus</keyword>